<name>A0ABD3HB77_9MARC</name>
<dbReference type="Proteomes" id="UP001633002">
    <property type="component" value="Unassembled WGS sequence"/>
</dbReference>
<keyword evidence="3" id="KW-1185">Reference proteome</keyword>
<protein>
    <submittedName>
        <fullName evidence="2">Uncharacterized protein</fullName>
    </submittedName>
</protein>
<proteinExistence type="predicted"/>
<feature type="compositionally biased region" description="Polar residues" evidence="1">
    <location>
        <begin position="241"/>
        <end position="250"/>
    </location>
</feature>
<feature type="compositionally biased region" description="Polar residues" evidence="1">
    <location>
        <begin position="28"/>
        <end position="41"/>
    </location>
</feature>
<gene>
    <name evidence="2" type="ORF">R1sor_009233</name>
</gene>
<dbReference type="EMBL" id="JBJQOH010000005">
    <property type="protein sequence ID" value="KAL3686659.1"/>
    <property type="molecule type" value="Genomic_DNA"/>
</dbReference>
<organism evidence="2 3">
    <name type="scientific">Riccia sorocarpa</name>
    <dbReference type="NCBI Taxonomy" id="122646"/>
    <lineage>
        <taxon>Eukaryota</taxon>
        <taxon>Viridiplantae</taxon>
        <taxon>Streptophyta</taxon>
        <taxon>Embryophyta</taxon>
        <taxon>Marchantiophyta</taxon>
        <taxon>Marchantiopsida</taxon>
        <taxon>Marchantiidae</taxon>
        <taxon>Marchantiales</taxon>
        <taxon>Ricciaceae</taxon>
        <taxon>Riccia</taxon>
    </lineage>
</organism>
<reference evidence="2 3" key="1">
    <citation type="submission" date="2024-09" db="EMBL/GenBank/DDBJ databases">
        <title>Chromosome-scale assembly of Riccia sorocarpa.</title>
        <authorList>
            <person name="Paukszto L."/>
        </authorList>
    </citation>
    <scope>NUCLEOTIDE SEQUENCE [LARGE SCALE GENOMIC DNA]</scope>
    <source>
        <strain evidence="2">LP-2024</strain>
        <tissue evidence="2">Aerial parts of the thallus</tissue>
    </source>
</reference>
<sequence length="400" mass="43440">MLAEFGFKYGPRLRLYQYFQKKREKRGSSPQLDEFQTSTQPEDGAHDVNEERAQEENTGAPARLPPDGTDSEIDGDDEEIERSTELLQELDDSVSNDDEAEGGSTEPFHSEEDFMDALTRARPRPPSKATANRNGRETSSPVDSSPASRSLSSKSTPVSQSQKNSMPDPPDSEEDFVAALTRARPRPRSKAAESTANRKGRETSSPVDSSPATRSLSNKSTPASQPQKNSMADPTEKGVPSSPSSPMTRSFKQKSMAAKLSKKNSMPDPPENAELSKLASKGVPSSPSSPMTRSSKQKSMAAKLDIKKLLSEESYSTIALVVMGCKTKAALSGKIGKYMSDTSSLSGRKTPSKTLNEKLQVVVDDALRRDLICLQGTAAKREGLLVIERARVKLTAHLAF</sequence>
<feature type="compositionally biased region" description="Polar residues" evidence="1">
    <location>
        <begin position="192"/>
        <end position="232"/>
    </location>
</feature>
<feature type="compositionally biased region" description="Low complexity" evidence="1">
    <location>
        <begin position="284"/>
        <end position="294"/>
    </location>
</feature>
<accession>A0ABD3HB77</accession>
<feature type="compositionally biased region" description="Basic and acidic residues" evidence="1">
    <location>
        <begin position="43"/>
        <end position="55"/>
    </location>
</feature>
<comment type="caution">
    <text evidence="2">The sequence shown here is derived from an EMBL/GenBank/DDBJ whole genome shotgun (WGS) entry which is preliminary data.</text>
</comment>
<evidence type="ECO:0000313" key="3">
    <source>
        <dbReference type="Proteomes" id="UP001633002"/>
    </source>
</evidence>
<feature type="compositionally biased region" description="Acidic residues" evidence="1">
    <location>
        <begin position="88"/>
        <end position="101"/>
    </location>
</feature>
<feature type="compositionally biased region" description="Acidic residues" evidence="1">
    <location>
        <begin position="69"/>
        <end position="80"/>
    </location>
</feature>
<feature type="region of interest" description="Disordered" evidence="1">
    <location>
        <begin position="22"/>
        <end position="299"/>
    </location>
</feature>
<feature type="compositionally biased region" description="Low complexity" evidence="1">
    <location>
        <begin position="139"/>
        <end position="157"/>
    </location>
</feature>
<evidence type="ECO:0000256" key="1">
    <source>
        <dbReference type="SAM" id="MobiDB-lite"/>
    </source>
</evidence>
<dbReference type="AlphaFoldDB" id="A0ABD3HB77"/>
<evidence type="ECO:0000313" key="2">
    <source>
        <dbReference type="EMBL" id="KAL3686659.1"/>
    </source>
</evidence>